<name>A0A8X7CJ59_9ARAC</name>
<reference evidence="1" key="1">
    <citation type="submission" date="2020-08" db="EMBL/GenBank/DDBJ databases">
        <title>Multicomponent nature underlies the extraordinary mechanical properties of spider dragline silk.</title>
        <authorList>
            <person name="Kono N."/>
            <person name="Nakamura H."/>
            <person name="Mori M."/>
            <person name="Yoshida Y."/>
            <person name="Ohtoshi R."/>
            <person name="Malay A.D."/>
            <person name="Moran D.A.P."/>
            <person name="Tomita M."/>
            <person name="Numata K."/>
            <person name="Arakawa K."/>
        </authorList>
    </citation>
    <scope>NUCLEOTIDE SEQUENCE</scope>
</reference>
<keyword evidence="2" id="KW-1185">Reference proteome</keyword>
<evidence type="ECO:0000313" key="2">
    <source>
        <dbReference type="Proteomes" id="UP000886998"/>
    </source>
</evidence>
<sequence length="95" mass="10273">MGIASQTIKACAQYFYTKFSRGLMRVGLPRVSLLPGAVLHPLCFHQAAPRSSSIVKNGCWPDASRILQSVVQPTDDVDVGRTARWISTGILPSSS</sequence>
<dbReference type="EMBL" id="BMAV01017466">
    <property type="protein sequence ID" value="GFY69126.1"/>
    <property type="molecule type" value="Genomic_DNA"/>
</dbReference>
<dbReference type="AlphaFoldDB" id="A0A8X7CJ59"/>
<proteinExistence type="predicted"/>
<protein>
    <submittedName>
        <fullName evidence="1">Uncharacterized protein</fullName>
    </submittedName>
</protein>
<gene>
    <name evidence="1" type="ORF">TNIN_221731</name>
</gene>
<accession>A0A8X7CJ59</accession>
<comment type="caution">
    <text evidence="1">The sequence shown here is derived from an EMBL/GenBank/DDBJ whole genome shotgun (WGS) entry which is preliminary data.</text>
</comment>
<evidence type="ECO:0000313" key="1">
    <source>
        <dbReference type="EMBL" id="GFY69126.1"/>
    </source>
</evidence>
<dbReference type="OrthoDB" id="10391103at2759"/>
<dbReference type="Proteomes" id="UP000886998">
    <property type="component" value="Unassembled WGS sequence"/>
</dbReference>
<organism evidence="1 2">
    <name type="scientific">Trichonephila inaurata madagascariensis</name>
    <dbReference type="NCBI Taxonomy" id="2747483"/>
    <lineage>
        <taxon>Eukaryota</taxon>
        <taxon>Metazoa</taxon>
        <taxon>Ecdysozoa</taxon>
        <taxon>Arthropoda</taxon>
        <taxon>Chelicerata</taxon>
        <taxon>Arachnida</taxon>
        <taxon>Araneae</taxon>
        <taxon>Araneomorphae</taxon>
        <taxon>Entelegynae</taxon>
        <taxon>Araneoidea</taxon>
        <taxon>Nephilidae</taxon>
        <taxon>Trichonephila</taxon>
        <taxon>Trichonephila inaurata</taxon>
    </lineage>
</organism>